<evidence type="ECO:0000256" key="2">
    <source>
        <dbReference type="ARBA" id="ARBA00009773"/>
    </source>
</evidence>
<dbReference type="Proteomes" id="UP000476338">
    <property type="component" value="Unassembled WGS sequence"/>
</dbReference>
<feature type="transmembrane region" description="Helical" evidence="6">
    <location>
        <begin position="145"/>
        <end position="165"/>
    </location>
</feature>
<evidence type="ECO:0000256" key="1">
    <source>
        <dbReference type="ARBA" id="ARBA00004141"/>
    </source>
</evidence>
<evidence type="ECO:0000256" key="4">
    <source>
        <dbReference type="ARBA" id="ARBA00022989"/>
    </source>
</evidence>
<evidence type="ECO:0000313" key="8">
    <source>
        <dbReference type="Proteomes" id="UP000476338"/>
    </source>
</evidence>
<feature type="transmembrane region" description="Helical" evidence="6">
    <location>
        <begin position="225"/>
        <end position="247"/>
    </location>
</feature>
<comment type="subcellular location">
    <subcellularLocation>
        <location evidence="1">Membrane</location>
        <topology evidence="1">Multi-pass membrane protein</topology>
    </subcellularLocation>
</comment>
<comment type="similarity">
    <text evidence="2">Belongs to the autoinducer-2 exporter (AI-2E) (TC 2.A.86) family.</text>
</comment>
<feature type="transmembrane region" description="Helical" evidence="6">
    <location>
        <begin position="59"/>
        <end position="79"/>
    </location>
</feature>
<organism evidence="7 8">
    <name type="scientific">Campylobacter portucalensis</name>
    <dbReference type="NCBI Taxonomy" id="2608384"/>
    <lineage>
        <taxon>Bacteria</taxon>
        <taxon>Pseudomonadati</taxon>
        <taxon>Campylobacterota</taxon>
        <taxon>Epsilonproteobacteria</taxon>
        <taxon>Campylobacterales</taxon>
        <taxon>Campylobacteraceae</taxon>
        <taxon>Campylobacter</taxon>
    </lineage>
</organism>
<evidence type="ECO:0000256" key="5">
    <source>
        <dbReference type="ARBA" id="ARBA00023136"/>
    </source>
</evidence>
<dbReference type="EMBL" id="VWSJ01000034">
    <property type="protein sequence ID" value="MSN97024.1"/>
    <property type="molecule type" value="Genomic_DNA"/>
</dbReference>
<proteinExistence type="inferred from homology"/>
<feature type="transmembrane region" description="Helical" evidence="6">
    <location>
        <begin position="259"/>
        <end position="277"/>
    </location>
</feature>
<dbReference type="PANTHER" id="PTHR21716">
    <property type="entry name" value="TRANSMEMBRANE PROTEIN"/>
    <property type="match status" value="1"/>
</dbReference>
<sequence length="349" mass="39194">MKTSKYFFISFILFVFGWLIYLFSPFLLTISIGILLAVSTANINIKFLKLTNNKETISAILTTLTVFLLFLIPFIYAVIQLAKYISNFDISYITQILDYIKNYDFKLPSAIEFLEPKIKDFITSIDINDTIKQCMSYASSVGKSSANFIVDLGLILVFYFFSNLYGKPLINFAKSSLPIENSLFNYIFGEVGNTMSVVLYSTILNAVLQGFLFGSMIIFFDYNGFLLGILYAFASMIPIVGGALVYVPISIYEIANHNINNSIVIFLYSIIIISTIADNFIKPFIIKFINSKLVDKPANINELIIFFSMLAGLSTFGFWGIILGPAIVTLFVATIHSYGFIVDNTNTKV</sequence>
<name>A0A6L5WJ23_9BACT</name>
<keyword evidence="4 6" id="KW-1133">Transmembrane helix</keyword>
<dbReference type="AlphaFoldDB" id="A0A6L5WJ23"/>
<dbReference type="GO" id="GO:0016020">
    <property type="term" value="C:membrane"/>
    <property type="evidence" value="ECO:0007669"/>
    <property type="project" value="UniProtKB-SubCell"/>
</dbReference>
<feature type="transmembrane region" description="Helical" evidence="6">
    <location>
        <begin position="303"/>
        <end position="332"/>
    </location>
</feature>
<feature type="transmembrane region" description="Helical" evidence="6">
    <location>
        <begin position="197"/>
        <end position="219"/>
    </location>
</feature>
<gene>
    <name evidence="7" type="ORF">F1B92_07605</name>
</gene>
<keyword evidence="5 6" id="KW-0472">Membrane</keyword>
<reference evidence="7 8" key="2">
    <citation type="submission" date="2020-03" db="EMBL/GenBank/DDBJ databases">
        <title>Campylobacter portucalensis sp. nov., a new species of Campylobacter isolated from the reproductive tract of bulls.</title>
        <authorList>
            <person name="Silva M.F."/>
            <person name="Pereira G."/>
            <person name="Carneiro C."/>
            <person name="Hemphill A."/>
            <person name="Mateus L."/>
            <person name="Lopes-Da-Costa L."/>
            <person name="Silva E."/>
        </authorList>
    </citation>
    <scope>NUCLEOTIDE SEQUENCE [LARGE SCALE GENOMIC DNA]</scope>
    <source>
        <strain evidence="7 8">FMV-PI01</strain>
    </source>
</reference>
<keyword evidence="3 6" id="KW-0812">Transmembrane</keyword>
<dbReference type="Pfam" id="PF01594">
    <property type="entry name" value="AI-2E_transport"/>
    <property type="match status" value="1"/>
</dbReference>
<accession>A0A6L5WJ23</accession>
<feature type="transmembrane region" description="Helical" evidence="6">
    <location>
        <begin position="6"/>
        <end position="38"/>
    </location>
</feature>
<evidence type="ECO:0000256" key="6">
    <source>
        <dbReference type="SAM" id="Phobius"/>
    </source>
</evidence>
<evidence type="ECO:0000313" key="7">
    <source>
        <dbReference type="EMBL" id="MSN97024.1"/>
    </source>
</evidence>
<dbReference type="PANTHER" id="PTHR21716:SF4">
    <property type="entry name" value="TRANSMEMBRANE PROTEIN 245"/>
    <property type="match status" value="1"/>
</dbReference>
<reference evidence="7 8" key="1">
    <citation type="submission" date="2019-09" db="EMBL/GenBank/DDBJ databases">
        <authorList>
            <person name="Silva M."/>
            <person name="Pereira G."/>
            <person name="Lopes-Da-Costa L."/>
            <person name="Silva E."/>
        </authorList>
    </citation>
    <scope>NUCLEOTIDE SEQUENCE [LARGE SCALE GENOMIC DNA]</scope>
    <source>
        <strain evidence="7 8">FMV-PI01</strain>
    </source>
</reference>
<dbReference type="RefSeq" id="WP_154571274.1">
    <property type="nucleotide sequence ID" value="NZ_VWSJ01000034.1"/>
</dbReference>
<protein>
    <submittedName>
        <fullName evidence="7">AI-2E family transporter</fullName>
    </submittedName>
</protein>
<evidence type="ECO:0000256" key="3">
    <source>
        <dbReference type="ARBA" id="ARBA00022692"/>
    </source>
</evidence>
<dbReference type="InterPro" id="IPR002549">
    <property type="entry name" value="AI-2E-like"/>
</dbReference>
<comment type="caution">
    <text evidence="7">The sequence shown here is derived from an EMBL/GenBank/DDBJ whole genome shotgun (WGS) entry which is preliminary data.</text>
</comment>
<keyword evidence="8" id="KW-1185">Reference proteome</keyword>